<keyword evidence="11" id="KW-1185">Reference proteome</keyword>
<feature type="transmembrane region" description="Helical" evidence="8">
    <location>
        <begin position="177"/>
        <end position="199"/>
    </location>
</feature>
<dbReference type="Proteomes" id="UP000186228">
    <property type="component" value="Unassembled WGS sequence"/>
</dbReference>
<feature type="transmembrane region" description="Helical" evidence="8">
    <location>
        <begin position="28"/>
        <end position="45"/>
    </location>
</feature>
<keyword evidence="4" id="KW-1003">Cell membrane</keyword>
<evidence type="ECO:0000256" key="7">
    <source>
        <dbReference type="ARBA" id="ARBA00023136"/>
    </source>
</evidence>
<evidence type="ECO:0000256" key="5">
    <source>
        <dbReference type="ARBA" id="ARBA00022692"/>
    </source>
</evidence>
<feature type="transmembrane region" description="Helical" evidence="8">
    <location>
        <begin position="396"/>
        <end position="417"/>
    </location>
</feature>
<dbReference type="GO" id="GO:0015105">
    <property type="term" value="F:arsenite transmembrane transporter activity"/>
    <property type="evidence" value="ECO:0007669"/>
    <property type="project" value="InterPro"/>
</dbReference>
<evidence type="ECO:0000259" key="9">
    <source>
        <dbReference type="Pfam" id="PF03600"/>
    </source>
</evidence>
<keyword evidence="7 8" id="KW-0472">Membrane</keyword>
<comment type="subcellular location">
    <subcellularLocation>
        <location evidence="1">Cell membrane</location>
        <topology evidence="1">Multi-pass membrane protein</topology>
    </subcellularLocation>
</comment>
<keyword evidence="3" id="KW-0813">Transport</keyword>
<dbReference type="InterPro" id="IPR000802">
    <property type="entry name" value="Arsenical_pump_ArsB"/>
</dbReference>
<feature type="transmembrane region" description="Helical" evidence="8">
    <location>
        <begin position="246"/>
        <end position="264"/>
    </location>
</feature>
<feature type="transmembrane region" description="Helical" evidence="8">
    <location>
        <begin position="138"/>
        <end position="157"/>
    </location>
</feature>
<evidence type="ECO:0000313" key="11">
    <source>
        <dbReference type="Proteomes" id="UP000186228"/>
    </source>
</evidence>
<feature type="transmembrane region" description="Helical" evidence="8">
    <location>
        <begin position="99"/>
        <end position="126"/>
    </location>
</feature>
<evidence type="ECO:0000256" key="8">
    <source>
        <dbReference type="SAM" id="Phobius"/>
    </source>
</evidence>
<evidence type="ECO:0000256" key="3">
    <source>
        <dbReference type="ARBA" id="ARBA00022448"/>
    </source>
</evidence>
<dbReference type="PANTHER" id="PTHR43302:SF5">
    <property type="entry name" value="TRANSPORTER ARSB-RELATED"/>
    <property type="match status" value="1"/>
</dbReference>
<dbReference type="RefSeq" id="WP_075854161.1">
    <property type="nucleotide sequence ID" value="NZ_FMAC01000005.1"/>
</dbReference>
<accession>A0A1C3VDF3</accession>
<dbReference type="GO" id="GO:0005886">
    <property type="term" value="C:plasma membrane"/>
    <property type="evidence" value="ECO:0007669"/>
    <property type="project" value="UniProtKB-SubCell"/>
</dbReference>
<evidence type="ECO:0000256" key="2">
    <source>
        <dbReference type="ARBA" id="ARBA00009843"/>
    </source>
</evidence>
<keyword evidence="5 8" id="KW-0812">Transmembrane</keyword>
<dbReference type="Pfam" id="PF03600">
    <property type="entry name" value="CitMHS"/>
    <property type="match status" value="1"/>
</dbReference>
<dbReference type="STRING" id="52131.GA0061100_105361"/>
<keyword evidence="6 8" id="KW-1133">Transmembrane helix</keyword>
<proteinExistence type="inferred from homology"/>
<sequence length="418" mass="43978">MTESAITWSIAGLTALGVVTRPFRWPEAIWAVLGAALLVALRLIGPAEVWAGISKGFDVYLFLIGMMLLSELARREGLFDWVAAIATSHARGSPRRLFVLVYVVGVVVTVFLSNDATAVVLTPAVYAACRAARVRDPMPYLLVCAFIANAASFVLPISNPANLVIFAGGEMPPLSRWMQTFLLPSIVSIIVTFACLYWTQRRALGEDTIARNVEQPHLSRSARLAGWGLVVTALILIGASAMNFDLGIPTFVAGLLTTIIVLALTRQNPLDTVRGISWSVIPLVAGLFVIVEAVNHTGLTALLSEKLALLAAQSQTQAVGAAGLSVAVVSNLVNNLPAGLFAGSAVQAAHVPDSIAGAVLIGVDLGPNLSVTGSLATILWLAALRREGLHMGALAFLRIGALVMFPALILSLAALALI</sequence>
<evidence type="ECO:0000256" key="6">
    <source>
        <dbReference type="ARBA" id="ARBA00022989"/>
    </source>
</evidence>
<dbReference type="EMBL" id="FMAC01000005">
    <property type="protein sequence ID" value="SCB25709.1"/>
    <property type="molecule type" value="Genomic_DNA"/>
</dbReference>
<protein>
    <submittedName>
        <fullName evidence="10">Arsenite efflux membrane protein ArsB (TC 3.A.4.1.1 TC 2.A.45.1.1)</fullName>
    </submittedName>
</protein>
<name>A0A1C3VDF3_9HYPH</name>
<evidence type="ECO:0000256" key="4">
    <source>
        <dbReference type="ARBA" id="ARBA00022475"/>
    </source>
</evidence>
<comment type="similarity">
    <text evidence="2">Belongs to the CitM (TC 2.A.11) transporter family.</text>
</comment>
<dbReference type="OrthoDB" id="9774335at2"/>
<dbReference type="PANTHER" id="PTHR43302">
    <property type="entry name" value="TRANSPORTER ARSB-RELATED"/>
    <property type="match status" value="1"/>
</dbReference>
<feature type="transmembrane region" description="Helical" evidence="8">
    <location>
        <begin position="365"/>
        <end position="384"/>
    </location>
</feature>
<dbReference type="CDD" id="cd01118">
    <property type="entry name" value="ArsB_permease"/>
    <property type="match status" value="1"/>
</dbReference>
<feature type="domain" description="Citrate transporter-like" evidence="9">
    <location>
        <begin position="25"/>
        <end position="350"/>
    </location>
</feature>
<reference evidence="11" key="1">
    <citation type="submission" date="2016-08" db="EMBL/GenBank/DDBJ databases">
        <authorList>
            <person name="Varghese N."/>
            <person name="Submissions Spin"/>
        </authorList>
    </citation>
    <scope>NUCLEOTIDE SEQUENCE [LARGE SCALE GENOMIC DNA]</scope>
    <source>
        <strain evidence="11">CCBAU 57015</strain>
    </source>
</reference>
<dbReference type="AlphaFoldDB" id="A0A1C3VDF3"/>
<dbReference type="InterPro" id="IPR004680">
    <property type="entry name" value="Cit_transptr-like_dom"/>
</dbReference>
<gene>
    <name evidence="10" type="ORF">GA0061100_105361</name>
</gene>
<evidence type="ECO:0000313" key="10">
    <source>
        <dbReference type="EMBL" id="SCB25709.1"/>
    </source>
</evidence>
<feature type="transmembrane region" description="Helical" evidence="8">
    <location>
        <begin position="220"/>
        <end position="240"/>
    </location>
</feature>
<evidence type="ECO:0000256" key="1">
    <source>
        <dbReference type="ARBA" id="ARBA00004651"/>
    </source>
</evidence>
<dbReference type="PRINTS" id="PR00758">
    <property type="entry name" value="ARSENICPUMP"/>
</dbReference>
<organism evidence="10 11">
    <name type="scientific">Rhizobium hainanense</name>
    <dbReference type="NCBI Taxonomy" id="52131"/>
    <lineage>
        <taxon>Bacteria</taxon>
        <taxon>Pseudomonadati</taxon>
        <taxon>Pseudomonadota</taxon>
        <taxon>Alphaproteobacteria</taxon>
        <taxon>Hyphomicrobiales</taxon>
        <taxon>Rhizobiaceae</taxon>
        <taxon>Rhizobium/Agrobacterium group</taxon>
        <taxon>Rhizobium</taxon>
    </lineage>
</organism>
<feature type="transmembrane region" description="Helical" evidence="8">
    <location>
        <begin position="276"/>
        <end position="294"/>
    </location>
</feature>